<accession>A0A4C1WXL6</accession>
<dbReference type="AlphaFoldDB" id="A0A4C1WXL6"/>
<evidence type="ECO:0000313" key="2">
    <source>
        <dbReference type="Proteomes" id="UP000299102"/>
    </source>
</evidence>
<dbReference type="EMBL" id="BGZK01000655">
    <property type="protein sequence ID" value="GBP54847.1"/>
    <property type="molecule type" value="Genomic_DNA"/>
</dbReference>
<organism evidence="1 2">
    <name type="scientific">Eumeta variegata</name>
    <name type="common">Bagworm moth</name>
    <name type="synonym">Eumeta japonica</name>
    <dbReference type="NCBI Taxonomy" id="151549"/>
    <lineage>
        <taxon>Eukaryota</taxon>
        <taxon>Metazoa</taxon>
        <taxon>Ecdysozoa</taxon>
        <taxon>Arthropoda</taxon>
        <taxon>Hexapoda</taxon>
        <taxon>Insecta</taxon>
        <taxon>Pterygota</taxon>
        <taxon>Neoptera</taxon>
        <taxon>Endopterygota</taxon>
        <taxon>Lepidoptera</taxon>
        <taxon>Glossata</taxon>
        <taxon>Ditrysia</taxon>
        <taxon>Tineoidea</taxon>
        <taxon>Psychidae</taxon>
        <taxon>Oiketicinae</taxon>
        <taxon>Eumeta</taxon>
    </lineage>
</organism>
<reference evidence="1 2" key="1">
    <citation type="journal article" date="2019" name="Commun. Biol.">
        <title>The bagworm genome reveals a unique fibroin gene that provides high tensile strength.</title>
        <authorList>
            <person name="Kono N."/>
            <person name="Nakamura H."/>
            <person name="Ohtoshi R."/>
            <person name="Tomita M."/>
            <person name="Numata K."/>
            <person name="Arakawa K."/>
        </authorList>
    </citation>
    <scope>NUCLEOTIDE SEQUENCE [LARGE SCALE GENOMIC DNA]</scope>
</reference>
<protein>
    <submittedName>
        <fullName evidence="1">Uncharacterized protein</fullName>
    </submittedName>
</protein>
<comment type="caution">
    <text evidence="1">The sequence shown here is derived from an EMBL/GenBank/DDBJ whole genome shotgun (WGS) entry which is preliminary data.</text>
</comment>
<gene>
    <name evidence="1" type="ORF">EVAR_87921_1</name>
</gene>
<keyword evidence="2" id="KW-1185">Reference proteome</keyword>
<sequence>MTPFYANVFHLQCHLPLRLGLTSVSELSHVDLAQLAGWRPVARLVHSSAAPVAGLRTFVELFRKLSESWCASSSAHRSTSDDVAAVNIYSTMTIS</sequence>
<name>A0A4C1WXL6_EUMVA</name>
<dbReference type="Proteomes" id="UP000299102">
    <property type="component" value="Unassembled WGS sequence"/>
</dbReference>
<proteinExistence type="predicted"/>
<evidence type="ECO:0000313" key="1">
    <source>
        <dbReference type="EMBL" id="GBP54847.1"/>
    </source>
</evidence>